<keyword evidence="1" id="KW-0812">Transmembrane</keyword>
<keyword evidence="1" id="KW-0472">Membrane</keyword>
<evidence type="ECO:0000313" key="3">
    <source>
        <dbReference type="EMBL" id="TVU34967.1"/>
    </source>
</evidence>
<evidence type="ECO:0000313" key="2">
    <source>
        <dbReference type="EMBL" id="TVU34949.1"/>
    </source>
</evidence>
<comment type="caution">
    <text evidence="3">The sequence shown here is derived from an EMBL/GenBank/DDBJ whole genome shotgun (WGS) entry which is preliminary data.</text>
</comment>
<dbReference type="EMBL" id="RWGY01000009">
    <property type="protein sequence ID" value="TVU34949.1"/>
    <property type="molecule type" value="Genomic_DNA"/>
</dbReference>
<name>A0A5J9VHK7_9POAL</name>
<feature type="transmembrane region" description="Helical" evidence="1">
    <location>
        <begin position="20"/>
        <end position="44"/>
    </location>
</feature>
<organism evidence="3 4">
    <name type="scientific">Eragrostis curvula</name>
    <name type="common">weeping love grass</name>
    <dbReference type="NCBI Taxonomy" id="38414"/>
    <lineage>
        <taxon>Eukaryota</taxon>
        <taxon>Viridiplantae</taxon>
        <taxon>Streptophyta</taxon>
        <taxon>Embryophyta</taxon>
        <taxon>Tracheophyta</taxon>
        <taxon>Spermatophyta</taxon>
        <taxon>Magnoliopsida</taxon>
        <taxon>Liliopsida</taxon>
        <taxon>Poales</taxon>
        <taxon>Poaceae</taxon>
        <taxon>PACMAD clade</taxon>
        <taxon>Chloridoideae</taxon>
        <taxon>Eragrostideae</taxon>
        <taxon>Eragrostidinae</taxon>
        <taxon>Eragrostis</taxon>
    </lineage>
</organism>
<dbReference type="Gramene" id="TVU34967">
    <property type="protein sequence ID" value="TVU34967"/>
    <property type="gene ID" value="EJB05_16826"/>
</dbReference>
<keyword evidence="1" id="KW-1133">Transmembrane helix</keyword>
<dbReference type="AlphaFoldDB" id="A0A5J9VHK7"/>
<dbReference type="Gramene" id="TVU34949">
    <property type="protein sequence ID" value="TVU34949"/>
    <property type="gene ID" value="EJB05_16808"/>
</dbReference>
<dbReference type="Proteomes" id="UP000324897">
    <property type="component" value="Unassembled WGS sequence"/>
</dbReference>
<dbReference type="EMBL" id="RWGY01000009">
    <property type="protein sequence ID" value="TVU34967.1"/>
    <property type="molecule type" value="Genomic_DNA"/>
</dbReference>
<keyword evidence="4" id="KW-1185">Reference proteome</keyword>
<sequence length="102" mass="11581">MAIRGWCFFLQRRRSWILNWASVVLSLAYSLCPGGAILGSRLLVLPGRIQLLAGISTSCRPLPPRRRSPRLSRPANPVIEMDGDGMTRVFWKSTKRKVTRRC</sequence>
<dbReference type="OrthoDB" id="248923at2759"/>
<proteinExistence type="predicted"/>
<gene>
    <name evidence="2" type="ORF">EJB05_16808</name>
    <name evidence="3" type="ORF">EJB05_16826</name>
</gene>
<protein>
    <submittedName>
        <fullName evidence="3">Uncharacterized protein</fullName>
    </submittedName>
</protein>
<reference evidence="3 4" key="1">
    <citation type="journal article" date="2019" name="Sci. Rep.">
        <title>A high-quality genome of Eragrostis curvula grass provides insights into Poaceae evolution and supports new strategies to enhance forage quality.</title>
        <authorList>
            <person name="Carballo J."/>
            <person name="Santos B.A.C.M."/>
            <person name="Zappacosta D."/>
            <person name="Garbus I."/>
            <person name="Selva J.P."/>
            <person name="Gallo C.A."/>
            <person name="Diaz A."/>
            <person name="Albertini E."/>
            <person name="Caccamo M."/>
            <person name="Echenique V."/>
        </authorList>
    </citation>
    <scope>NUCLEOTIDE SEQUENCE [LARGE SCALE GENOMIC DNA]</scope>
    <source>
        <strain evidence="4">cv. Victoria</strain>
        <tissue evidence="3">Leaf</tissue>
    </source>
</reference>
<accession>A0A5J9VHK7</accession>
<evidence type="ECO:0000256" key="1">
    <source>
        <dbReference type="SAM" id="Phobius"/>
    </source>
</evidence>
<evidence type="ECO:0000313" key="4">
    <source>
        <dbReference type="Proteomes" id="UP000324897"/>
    </source>
</evidence>